<reference evidence="1" key="2">
    <citation type="submission" date="2020-11" db="EMBL/GenBank/DDBJ databases">
        <authorList>
            <person name="McCartney M.A."/>
            <person name="Auch B."/>
            <person name="Kono T."/>
            <person name="Mallez S."/>
            <person name="Becker A."/>
            <person name="Gohl D.M."/>
            <person name="Silverstein K.A.T."/>
            <person name="Koren S."/>
            <person name="Bechman K.B."/>
            <person name="Herman A."/>
            <person name="Abrahante J.E."/>
            <person name="Garbe J."/>
        </authorList>
    </citation>
    <scope>NUCLEOTIDE SEQUENCE</scope>
    <source>
        <strain evidence="1">Duluth1</strain>
        <tissue evidence="1">Whole animal</tissue>
    </source>
</reference>
<proteinExistence type="predicted"/>
<dbReference type="AlphaFoldDB" id="A0A9D4BX04"/>
<dbReference type="Proteomes" id="UP000828390">
    <property type="component" value="Unassembled WGS sequence"/>
</dbReference>
<gene>
    <name evidence="1" type="ORF">DPMN_069389</name>
</gene>
<name>A0A9D4BX04_DREPO</name>
<dbReference type="EMBL" id="JAIWYP010000014">
    <property type="protein sequence ID" value="KAH3709923.1"/>
    <property type="molecule type" value="Genomic_DNA"/>
</dbReference>
<reference evidence="1" key="1">
    <citation type="journal article" date="2019" name="bioRxiv">
        <title>The Genome of the Zebra Mussel, Dreissena polymorpha: A Resource for Invasive Species Research.</title>
        <authorList>
            <person name="McCartney M.A."/>
            <person name="Auch B."/>
            <person name="Kono T."/>
            <person name="Mallez S."/>
            <person name="Zhang Y."/>
            <person name="Obille A."/>
            <person name="Becker A."/>
            <person name="Abrahante J.E."/>
            <person name="Garbe J."/>
            <person name="Badalamenti J.P."/>
            <person name="Herman A."/>
            <person name="Mangelson H."/>
            <person name="Liachko I."/>
            <person name="Sullivan S."/>
            <person name="Sone E.D."/>
            <person name="Koren S."/>
            <person name="Silverstein K.A.T."/>
            <person name="Beckman K.B."/>
            <person name="Gohl D.M."/>
        </authorList>
    </citation>
    <scope>NUCLEOTIDE SEQUENCE</scope>
    <source>
        <strain evidence="1">Duluth1</strain>
        <tissue evidence="1">Whole animal</tissue>
    </source>
</reference>
<protein>
    <submittedName>
        <fullName evidence="1">Uncharacterized protein</fullName>
    </submittedName>
</protein>
<keyword evidence="2" id="KW-1185">Reference proteome</keyword>
<sequence>MICFIEDLNLVDLLNFQNRSPSIIDDTITSDALELNENVPSSDSDEDINCESDCSETELSVLNETEGDGMSVHIEKTR</sequence>
<comment type="caution">
    <text evidence="1">The sequence shown here is derived from an EMBL/GenBank/DDBJ whole genome shotgun (WGS) entry which is preliminary data.</text>
</comment>
<organism evidence="1 2">
    <name type="scientific">Dreissena polymorpha</name>
    <name type="common">Zebra mussel</name>
    <name type="synonym">Mytilus polymorpha</name>
    <dbReference type="NCBI Taxonomy" id="45954"/>
    <lineage>
        <taxon>Eukaryota</taxon>
        <taxon>Metazoa</taxon>
        <taxon>Spiralia</taxon>
        <taxon>Lophotrochozoa</taxon>
        <taxon>Mollusca</taxon>
        <taxon>Bivalvia</taxon>
        <taxon>Autobranchia</taxon>
        <taxon>Heteroconchia</taxon>
        <taxon>Euheterodonta</taxon>
        <taxon>Imparidentia</taxon>
        <taxon>Neoheterodontei</taxon>
        <taxon>Myida</taxon>
        <taxon>Dreissenoidea</taxon>
        <taxon>Dreissenidae</taxon>
        <taxon>Dreissena</taxon>
    </lineage>
</organism>
<accession>A0A9D4BX04</accession>
<evidence type="ECO:0000313" key="1">
    <source>
        <dbReference type="EMBL" id="KAH3709923.1"/>
    </source>
</evidence>
<evidence type="ECO:0000313" key="2">
    <source>
        <dbReference type="Proteomes" id="UP000828390"/>
    </source>
</evidence>